<proteinExistence type="predicted"/>
<keyword evidence="2" id="KW-1185">Reference proteome</keyword>
<comment type="caution">
    <text evidence="1">The sequence shown here is derived from an EMBL/GenBank/DDBJ whole genome shotgun (WGS) entry which is preliminary data.</text>
</comment>
<dbReference type="Proteomes" id="UP000294911">
    <property type="component" value="Unassembled WGS sequence"/>
</dbReference>
<accession>A0A4R2R278</accession>
<sequence length="100" mass="10532">MSSPIEISDAGEAISAARALSSGKSALENVDDVTEPTFSSHTNVDQAAAETYDQLSTEVIEKVRAARADMATGLESLGDTVVTAIGMFINMEEANVESHR</sequence>
<evidence type="ECO:0000313" key="2">
    <source>
        <dbReference type="Proteomes" id="UP000294911"/>
    </source>
</evidence>
<dbReference type="AlphaFoldDB" id="A0A4R2R278"/>
<gene>
    <name evidence="1" type="ORF">EV191_104148</name>
</gene>
<protein>
    <submittedName>
        <fullName evidence="1">Type VII secretion effector (TIGR04197 family)</fullName>
    </submittedName>
</protein>
<name>A0A4R2R278_9PSEU</name>
<reference evidence="1 2" key="1">
    <citation type="submission" date="2019-03" db="EMBL/GenBank/DDBJ databases">
        <title>Genomic Encyclopedia of Type Strains, Phase IV (KMG-IV): sequencing the most valuable type-strain genomes for metagenomic binning, comparative biology and taxonomic classification.</title>
        <authorList>
            <person name="Goeker M."/>
        </authorList>
    </citation>
    <scope>NUCLEOTIDE SEQUENCE [LARGE SCALE GENOMIC DNA]</scope>
    <source>
        <strain evidence="1 2">DSM 45765</strain>
    </source>
</reference>
<dbReference type="RefSeq" id="WP_132877298.1">
    <property type="nucleotide sequence ID" value="NZ_SLXQ01000004.1"/>
</dbReference>
<organism evidence="1 2">
    <name type="scientific">Tamaricihabitans halophyticus</name>
    <dbReference type="NCBI Taxonomy" id="1262583"/>
    <lineage>
        <taxon>Bacteria</taxon>
        <taxon>Bacillati</taxon>
        <taxon>Actinomycetota</taxon>
        <taxon>Actinomycetes</taxon>
        <taxon>Pseudonocardiales</taxon>
        <taxon>Pseudonocardiaceae</taxon>
        <taxon>Tamaricihabitans</taxon>
    </lineage>
</organism>
<evidence type="ECO:0000313" key="1">
    <source>
        <dbReference type="EMBL" id="TCP53581.1"/>
    </source>
</evidence>
<dbReference type="EMBL" id="SLXQ01000004">
    <property type="protein sequence ID" value="TCP53581.1"/>
    <property type="molecule type" value="Genomic_DNA"/>
</dbReference>